<sequence>MLIFERSTSGSYCSQDYRGRADVPKETFLKGECFLKLFNVTRTDSGKYSVHLGNKVQYVELSVQDLSKIVRDNGEITLNCDIRDHEEVAWYRLRSDQLTLLISAQKTRTVKSLPVYYNIDKTRFILKADSEIRTAMFTIRNLMEDDLGLYFCGTTAEPAQMHFGNATRLKFEAEPNQTVIDVHRTDSMTAE</sequence>
<evidence type="ECO:0000256" key="4">
    <source>
        <dbReference type="ARBA" id="ARBA00022729"/>
    </source>
</evidence>
<dbReference type="InterPro" id="IPR051713">
    <property type="entry name" value="T-cell_Activation_Regulation"/>
</dbReference>
<keyword evidence="5" id="KW-1133">Transmembrane helix</keyword>
<keyword evidence="10" id="KW-0393">Immunoglobulin domain</keyword>
<keyword evidence="9" id="KW-0325">Glycoprotein</keyword>
<evidence type="ECO:0000259" key="11">
    <source>
        <dbReference type="Pfam" id="PF07686"/>
    </source>
</evidence>
<keyword evidence="2" id="KW-1003">Cell membrane</keyword>
<dbReference type="InterPro" id="IPR013783">
    <property type="entry name" value="Ig-like_fold"/>
</dbReference>
<evidence type="ECO:0000256" key="10">
    <source>
        <dbReference type="ARBA" id="ARBA00023319"/>
    </source>
</evidence>
<dbReference type="GO" id="GO:0006955">
    <property type="term" value="P:immune response"/>
    <property type="evidence" value="ECO:0007669"/>
    <property type="project" value="TreeGrafter"/>
</dbReference>
<dbReference type="Proteomes" id="UP001274896">
    <property type="component" value="Unassembled WGS sequence"/>
</dbReference>
<keyword evidence="3" id="KW-0812">Transmembrane</keyword>
<proteinExistence type="predicted"/>
<evidence type="ECO:0000256" key="2">
    <source>
        <dbReference type="ARBA" id="ARBA00022475"/>
    </source>
</evidence>
<dbReference type="SUPFAM" id="SSF48726">
    <property type="entry name" value="Immunoglobulin"/>
    <property type="match status" value="2"/>
</dbReference>
<evidence type="ECO:0000256" key="7">
    <source>
        <dbReference type="ARBA" id="ARBA00023157"/>
    </source>
</evidence>
<evidence type="ECO:0000256" key="6">
    <source>
        <dbReference type="ARBA" id="ARBA00023136"/>
    </source>
</evidence>
<dbReference type="InterPro" id="IPR036179">
    <property type="entry name" value="Ig-like_dom_sf"/>
</dbReference>
<dbReference type="AlphaFoldDB" id="A0AAE0QMX4"/>
<name>A0AAE0QMX4_9TELE</name>
<dbReference type="GO" id="GO:0007166">
    <property type="term" value="P:cell surface receptor signaling pathway"/>
    <property type="evidence" value="ECO:0007669"/>
    <property type="project" value="TreeGrafter"/>
</dbReference>
<dbReference type="EMBL" id="JAUCMX010000013">
    <property type="protein sequence ID" value="KAK3525825.1"/>
    <property type="molecule type" value="Genomic_DNA"/>
</dbReference>
<evidence type="ECO:0000313" key="12">
    <source>
        <dbReference type="EMBL" id="KAK3525825.1"/>
    </source>
</evidence>
<dbReference type="Pfam" id="PF07686">
    <property type="entry name" value="V-set"/>
    <property type="match status" value="1"/>
</dbReference>
<evidence type="ECO:0000256" key="8">
    <source>
        <dbReference type="ARBA" id="ARBA00023170"/>
    </source>
</evidence>
<dbReference type="PANTHER" id="PTHR25466:SF14">
    <property type="entry name" value="BUTYROPHILIN SUBFAMILY 2 MEMBER A2-LIKE-RELATED"/>
    <property type="match status" value="1"/>
</dbReference>
<dbReference type="Gene3D" id="2.60.40.10">
    <property type="entry name" value="Immunoglobulins"/>
    <property type="match status" value="2"/>
</dbReference>
<keyword evidence="13" id="KW-1185">Reference proteome</keyword>
<evidence type="ECO:0000256" key="5">
    <source>
        <dbReference type="ARBA" id="ARBA00022989"/>
    </source>
</evidence>
<dbReference type="GO" id="GO:0071222">
    <property type="term" value="P:cellular response to lipopolysaccharide"/>
    <property type="evidence" value="ECO:0007669"/>
    <property type="project" value="TreeGrafter"/>
</dbReference>
<keyword evidence="4" id="KW-0732">Signal</keyword>
<evidence type="ECO:0000313" key="13">
    <source>
        <dbReference type="Proteomes" id="UP001274896"/>
    </source>
</evidence>
<dbReference type="GO" id="GO:0009897">
    <property type="term" value="C:external side of plasma membrane"/>
    <property type="evidence" value="ECO:0007669"/>
    <property type="project" value="TreeGrafter"/>
</dbReference>
<evidence type="ECO:0000256" key="1">
    <source>
        <dbReference type="ARBA" id="ARBA00004251"/>
    </source>
</evidence>
<dbReference type="GO" id="GO:0031295">
    <property type="term" value="P:T cell costimulation"/>
    <property type="evidence" value="ECO:0007669"/>
    <property type="project" value="TreeGrafter"/>
</dbReference>
<comment type="subcellular location">
    <subcellularLocation>
        <location evidence="1">Cell membrane</location>
        <topology evidence="1">Single-pass type I membrane protein</topology>
    </subcellularLocation>
</comment>
<organism evidence="12 13">
    <name type="scientific">Hemibagrus guttatus</name>
    <dbReference type="NCBI Taxonomy" id="175788"/>
    <lineage>
        <taxon>Eukaryota</taxon>
        <taxon>Metazoa</taxon>
        <taxon>Chordata</taxon>
        <taxon>Craniata</taxon>
        <taxon>Vertebrata</taxon>
        <taxon>Euteleostomi</taxon>
        <taxon>Actinopterygii</taxon>
        <taxon>Neopterygii</taxon>
        <taxon>Teleostei</taxon>
        <taxon>Ostariophysi</taxon>
        <taxon>Siluriformes</taxon>
        <taxon>Bagridae</taxon>
        <taxon>Hemibagrus</taxon>
    </lineage>
</organism>
<reference evidence="12" key="1">
    <citation type="submission" date="2023-06" db="EMBL/GenBank/DDBJ databases">
        <title>Male Hemibagrus guttatus genome.</title>
        <authorList>
            <person name="Bian C."/>
        </authorList>
    </citation>
    <scope>NUCLEOTIDE SEQUENCE</scope>
    <source>
        <strain evidence="12">Male_cb2023</strain>
        <tissue evidence="12">Muscle</tissue>
    </source>
</reference>
<keyword evidence="7" id="KW-1015">Disulfide bond</keyword>
<comment type="caution">
    <text evidence="12">The sequence shown here is derived from an EMBL/GenBank/DDBJ whole genome shotgun (WGS) entry which is preliminary data.</text>
</comment>
<evidence type="ECO:0000256" key="3">
    <source>
        <dbReference type="ARBA" id="ARBA00022692"/>
    </source>
</evidence>
<feature type="domain" description="Immunoglobulin V-set" evidence="11">
    <location>
        <begin position="72"/>
        <end position="170"/>
    </location>
</feature>
<dbReference type="InterPro" id="IPR013106">
    <property type="entry name" value="Ig_V-set"/>
</dbReference>
<dbReference type="PANTHER" id="PTHR25466">
    <property type="entry name" value="T-LYMPHOCYTE ACTIVATION ANTIGEN"/>
    <property type="match status" value="1"/>
</dbReference>
<evidence type="ECO:0000256" key="9">
    <source>
        <dbReference type="ARBA" id="ARBA00023180"/>
    </source>
</evidence>
<gene>
    <name evidence="12" type="ORF">QTP70_010313</name>
</gene>
<keyword evidence="8" id="KW-0675">Receptor</keyword>
<protein>
    <recommendedName>
        <fullName evidence="11">Immunoglobulin V-set domain-containing protein</fullName>
    </recommendedName>
</protein>
<dbReference type="GO" id="GO:0042102">
    <property type="term" value="P:positive regulation of T cell proliferation"/>
    <property type="evidence" value="ECO:0007669"/>
    <property type="project" value="TreeGrafter"/>
</dbReference>
<dbReference type="GO" id="GO:0042130">
    <property type="term" value="P:negative regulation of T cell proliferation"/>
    <property type="evidence" value="ECO:0007669"/>
    <property type="project" value="TreeGrafter"/>
</dbReference>
<accession>A0AAE0QMX4</accession>
<keyword evidence="6" id="KW-0472">Membrane</keyword>